<name>A0A7J7IAL2_CAMSI</name>
<dbReference type="PANTHER" id="PTHR45651:SF76">
    <property type="entry name" value="CYCLIC NUCLEOTIDE-GATED ION CHANNEL 1-LIKE"/>
    <property type="match status" value="1"/>
</dbReference>
<dbReference type="SUPFAM" id="SSF81324">
    <property type="entry name" value="Voltage-gated potassium channels"/>
    <property type="match status" value="1"/>
</dbReference>
<proteinExistence type="inferred from homology"/>
<organism evidence="13 14">
    <name type="scientific">Camellia sinensis</name>
    <name type="common">Tea plant</name>
    <name type="synonym">Thea sinensis</name>
    <dbReference type="NCBI Taxonomy" id="4442"/>
    <lineage>
        <taxon>Eukaryota</taxon>
        <taxon>Viridiplantae</taxon>
        <taxon>Streptophyta</taxon>
        <taxon>Embryophyta</taxon>
        <taxon>Tracheophyta</taxon>
        <taxon>Spermatophyta</taxon>
        <taxon>Magnoliopsida</taxon>
        <taxon>eudicotyledons</taxon>
        <taxon>Gunneridae</taxon>
        <taxon>Pentapetalae</taxon>
        <taxon>asterids</taxon>
        <taxon>Ericales</taxon>
        <taxon>Theaceae</taxon>
        <taxon>Camellia</taxon>
    </lineage>
</organism>
<evidence type="ECO:0000256" key="6">
    <source>
        <dbReference type="ARBA" id="ARBA00023065"/>
    </source>
</evidence>
<dbReference type="Gene3D" id="1.10.287.70">
    <property type="match status" value="1"/>
</dbReference>
<dbReference type="PROSITE" id="PS50042">
    <property type="entry name" value="CNMP_BINDING_3"/>
    <property type="match status" value="1"/>
</dbReference>
<evidence type="ECO:0000256" key="9">
    <source>
        <dbReference type="ARBA" id="ARBA00023303"/>
    </source>
</evidence>
<evidence type="ECO:0000256" key="8">
    <source>
        <dbReference type="ARBA" id="ARBA00023286"/>
    </source>
</evidence>
<dbReference type="CDD" id="cd00038">
    <property type="entry name" value="CAP_ED"/>
    <property type="match status" value="1"/>
</dbReference>
<protein>
    <recommendedName>
        <fullName evidence="12">Cyclic nucleotide-binding domain-containing protein</fullName>
    </recommendedName>
</protein>
<feature type="region of interest" description="Disordered" evidence="10">
    <location>
        <begin position="715"/>
        <end position="747"/>
    </location>
</feature>
<evidence type="ECO:0000256" key="11">
    <source>
        <dbReference type="SAM" id="Phobius"/>
    </source>
</evidence>
<dbReference type="SMART" id="SM00100">
    <property type="entry name" value="cNMP"/>
    <property type="match status" value="1"/>
</dbReference>
<evidence type="ECO:0000313" key="14">
    <source>
        <dbReference type="Proteomes" id="UP000593564"/>
    </source>
</evidence>
<dbReference type="FunFam" id="1.10.287.630:FF:000003">
    <property type="entry name" value="Cyclic nucleotide-gated ion channel 1"/>
    <property type="match status" value="1"/>
</dbReference>
<comment type="caution">
    <text evidence="13">The sequence shown here is derived from an EMBL/GenBank/DDBJ whole genome shotgun (WGS) entry which is preliminary data.</text>
</comment>
<keyword evidence="6" id="KW-0406">Ion transport</keyword>
<dbReference type="Gene3D" id="2.60.120.10">
    <property type="entry name" value="Jelly Rolls"/>
    <property type="match status" value="1"/>
</dbReference>
<dbReference type="SUPFAM" id="SSF51206">
    <property type="entry name" value="cAMP-binding domain-like"/>
    <property type="match status" value="1"/>
</dbReference>
<feature type="transmembrane region" description="Helical" evidence="11">
    <location>
        <begin position="267"/>
        <end position="293"/>
    </location>
</feature>
<dbReference type="InterPro" id="IPR005821">
    <property type="entry name" value="Ion_trans_dom"/>
</dbReference>
<keyword evidence="14" id="KW-1185">Reference proteome</keyword>
<evidence type="ECO:0000313" key="13">
    <source>
        <dbReference type="EMBL" id="KAF5961983.1"/>
    </source>
</evidence>
<dbReference type="Pfam" id="PF00520">
    <property type="entry name" value="Ion_trans"/>
    <property type="match status" value="1"/>
</dbReference>
<evidence type="ECO:0000259" key="12">
    <source>
        <dbReference type="PROSITE" id="PS50042"/>
    </source>
</evidence>
<gene>
    <name evidence="13" type="ORF">HYC85_003192</name>
</gene>
<dbReference type="InterPro" id="IPR000595">
    <property type="entry name" value="cNMP-bd_dom"/>
</dbReference>
<keyword evidence="8" id="KW-1071">Ligand-gated ion channel</keyword>
<dbReference type="GO" id="GO:0016020">
    <property type="term" value="C:membrane"/>
    <property type="evidence" value="ECO:0007669"/>
    <property type="project" value="InterPro"/>
</dbReference>
<evidence type="ECO:0000256" key="10">
    <source>
        <dbReference type="SAM" id="MobiDB-lite"/>
    </source>
</evidence>
<feature type="compositionally biased region" description="Low complexity" evidence="10">
    <location>
        <begin position="721"/>
        <end position="734"/>
    </location>
</feature>
<accession>A0A7J7IAL2</accession>
<keyword evidence="4 11" id="KW-0812">Transmembrane</keyword>
<feature type="transmembrane region" description="Helical" evidence="11">
    <location>
        <begin position="397"/>
        <end position="416"/>
    </location>
</feature>
<dbReference type="GO" id="GO:0005216">
    <property type="term" value="F:monoatomic ion channel activity"/>
    <property type="evidence" value="ECO:0007669"/>
    <property type="project" value="InterPro"/>
</dbReference>
<reference evidence="14" key="1">
    <citation type="journal article" date="2020" name="Nat. Commun.">
        <title>Genome assembly of wild tea tree DASZ reveals pedigree and selection history of tea varieties.</title>
        <authorList>
            <person name="Zhang W."/>
            <person name="Zhang Y."/>
            <person name="Qiu H."/>
            <person name="Guo Y."/>
            <person name="Wan H."/>
            <person name="Zhang X."/>
            <person name="Scossa F."/>
            <person name="Alseekh S."/>
            <person name="Zhang Q."/>
            <person name="Wang P."/>
            <person name="Xu L."/>
            <person name="Schmidt M.H."/>
            <person name="Jia X."/>
            <person name="Li D."/>
            <person name="Zhu A."/>
            <person name="Guo F."/>
            <person name="Chen W."/>
            <person name="Ni D."/>
            <person name="Usadel B."/>
            <person name="Fernie A.R."/>
            <person name="Wen W."/>
        </authorList>
    </citation>
    <scope>NUCLEOTIDE SEQUENCE [LARGE SCALE GENOMIC DNA]</scope>
    <source>
        <strain evidence="14">cv. G240</strain>
    </source>
</reference>
<dbReference type="Proteomes" id="UP000593564">
    <property type="component" value="Unassembled WGS sequence"/>
</dbReference>
<dbReference type="Gene3D" id="1.10.287.630">
    <property type="entry name" value="Helix hairpin bin"/>
    <property type="match status" value="1"/>
</dbReference>
<comment type="similarity">
    <text evidence="2">Belongs to the cyclic nucleotide-gated cation channel (TC 1.A.1.5) family.</text>
</comment>
<evidence type="ECO:0000256" key="5">
    <source>
        <dbReference type="ARBA" id="ARBA00022989"/>
    </source>
</evidence>
<keyword evidence="7 11" id="KW-0472">Membrane</keyword>
<keyword evidence="3" id="KW-0813">Transport</keyword>
<dbReference type="FunFam" id="2.60.120.10:FF:000024">
    <property type="entry name" value="Cyclic nucleotide-gated ion channel 1"/>
    <property type="match status" value="1"/>
</dbReference>
<feature type="transmembrane region" description="Helical" evidence="11">
    <location>
        <begin position="110"/>
        <end position="131"/>
    </location>
</feature>
<dbReference type="GO" id="GO:0012505">
    <property type="term" value="C:endomembrane system"/>
    <property type="evidence" value="ECO:0007669"/>
    <property type="project" value="UniProtKB-SubCell"/>
</dbReference>
<dbReference type="PANTHER" id="PTHR45651">
    <property type="entry name" value="CYCLIC NUCLEOTIDE-GATED ION CHANNEL 15-RELATED-RELATED"/>
    <property type="match status" value="1"/>
</dbReference>
<feature type="transmembrane region" description="Helical" evidence="11">
    <location>
        <begin position="143"/>
        <end position="165"/>
    </location>
</feature>
<dbReference type="InterPro" id="IPR014710">
    <property type="entry name" value="RmlC-like_jellyroll"/>
</dbReference>
<keyword evidence="5 11" id="KW-1133">Transmembrane helix</keyword>
<evidence type="ECO:0000256" key="1">
    <source>
        <dbReference type="ARBA" id="ARBA00004127"/>
    </source>
</evidence>
<evidence type="ECO:0000256" key="4">
    <source>
        <dbReference type="ARBA" id="ARBA00022692"/>
    </source>
</evidence>
<dbReference type="AlphaFoldDB" id="A0A7J7IAL2"/>
<keyword evidence="9" id="KW-0407">Ion channel</keyword>
<comment type="subcellular location">
    <subcellularLocation>
        <location evidence="1">Endomembrane system</location>
        <topology evidence="1">Multi-pass membrane protein</topology>
    </subcellularLocation>
</comment>
<dbReference type="InterPro" id="IPR018490">
    <property type="entry name" value="cNMP-bd_dom_sf"/>
</dbReference>
<feature type="non-terminal residue" evidence="13">
    <location>
        <position position="1"/>
    </location>
</feature>
<evidence type="ECO:0000256" key="7">
    <source>
        <dbReference type="ARBA" id="ARBA00023136"/>
    </source>
</evidence>
<evidence type="ECO:0000256" key="3">
    <source>
        <dbReference type="ARBA" id="ARBA00022448"/>
    </source>
</evidence>
<dbReference type="EMBL" id="JACBKZ010000001">
    <property type="protein sequence ID" value="KAF5961983.1"/>
    <property type="molecule type" value="Genomic_DNA"/>
</dbReference>
<reference evidence="13 14" key="2">
    <citation type="submission" date="2020-07" db="EMBL/GenBank/DDBJ databases">
        <title>Genome assembly of wild tea tree DASZ reveals pedigree and selection history of tea varieties.</title>
        <authorList>
            <person name="Zhang W."/>
        </authorList>
    </citation>
    <scope>NUCLEOTIDE SEQUENCE [LARGE SCALE GENOMIC DNA]</scope>
    <source>
        <strain evidence="14">cv. G240</strain>
        <tissue evidence="13">Leaf</tissue>
    </source>
</reference>
<feature type="transmembrane region" description="Helical" evidence="11">
    <location>
        <begin position="196"/>
        <end position="219"/>
    </location>
</feature>
<dbReference type="Pfam" id="PF00027">
    <property type="entry name" value="cNMP_binding"/>
    <property type="match status" value="1"/>
</dbReference>
<evidence type="ECO:0000256" key="2">
    <source>
        <dbReference type="ARBA" id="ARBA00010486"/>
    </source>
</evidence>
<feature type="domain" description="Cyclic nucleotide-binding" evidence="12">
    <location>
        <begin position="501"/>
        <end position="631"/>
    </location>
</feature>
<sequence length="747" mass="86335">IILCQIIYRTSCLSDLHTTALLRFEDSISERSLSFERSTEDGLRTRRSRSIVGSVLGSIQRGFEKVSKRIRSLKKSLGRNQLNDQPTKQLGHKKTILDPQGPFLQKWNKFFVLACVISLSLDPLFFYIPVIDSKKKCLGLDHSLGITACVLRSFTDVLYILHILFQFRTGFIDPFSRVFGRGELTKDPYAIAKRYLCSYFIIDILAILPLPQLVILVIIPTNEGPVAQLTKELLKAVIWTQYFPRVIRIYPLVKEVTRTSGLFTETAWAGAAFNLFLYMLASHVVGAFWYLFAIETEYRCWRKACKDQTCIDDLLLYCEEANNDRFSHLDGSCPLLEPSQIKNSTDYDFGIFLDALKSGIVETRDFPKKFFYCFWWGLRNLSSFGQNLKTSVFVREIIFAIFISIIGLVLFSFLIGNMQKYLQSITVRVEEMRVKRRDAEQWMAHRMLPENLRERIRRHEQYKWQETRGVEEKSLISKLPKDIRRDIKRHLCWSLLRRVPLFEKMDDQLLDAMCDHLKPALYTQDSFIVREGDPVDEMFFVMRGNLLTETTNSGRTGFLNSVNLTAGDFCGEELLTWALDPNSSSILPTSTRTARAVTDVEAFALMADDLKSVASQFRRLQSKQLQHTFRQVLDFCPPSVWSVFYSQQWRTWGACFIQATWRRHSNRKIEKSLREEEDRLKNAWANEVGASPSLGATFYASKFAANVLRALHRNQPQNTKLSPRLSPRLPPLLLQKPSEPDFTAQDH</sequence>